<evidence type="ECO:0000313" key="4">
    <source>
        <dbReference type="Proteomes" id="UP000702544"/>
    </source>
</evidence>
<reference evidence="3 4" key="1">
    <citation type="submission" date="2020-01" db="EMBL/GenBank/DDBJ databases">
        <title>Genomes assembled from Gulf of Kutch pelagic sediment metagenomes.</title>
        <authorList>
            <person name="Chandrashekar M."/>
            <person name="Mahajan M.S."/>
            <person name="Dave K.J."/>
            <person name="Vatsa P."/>
            <person name="Nathani N.M."/>
        </authorList>
    </citation>
    <scope>NUCLEOTIDE SEQUENCE [LARGE SCALE GENOMIC DNA]</scope>
    <source>
        <strain evidence="3">KS3-K002</strain>
    </source>
</reference>
<dbReference type="InterPro" id="IPR001261">
    <property type="entry name" value="ArgE/DapE_CS"/>
</dbReference>
<dbReference type="Pfam" id="PF04389">
    <property type="entry name" value="Peptidase_M28"/>
    <property type="match status" value="1"/>
</dbReference>
<dbReference type="InterPro" id="IPR045175">
    <property type="entry name" value="M28_fam"/>
</dbReference>
<evidence type="ECO:0000313" key="3">
    <source>
        <dbReference type="EMBL" id="NIR74196.1"/>
    </source>
</evidence>
<dbReference type="Gene3D" id="3.40.630.10">
    <property type="entry name" value="Zn peptidases"/>
    <property type="match status" value="1"/>
</dbReference>
<proteinExistence type="predicted"/>
<dbReference type="Proteomes" id="UP000702544">
    <property type="component" value="Unassembled WGS sequence"/>
</dbReference>
<feature type="domain" description="Peptidase M28" evidence="2">
    <location>
        <begin position="67"/>
        <end position="290"/>
    </location>
</feature>
<dbReference type="PROSITE" id="PS00758">
    <property type="entry name" value="ARGE_DAPE_CPG2_1"/>
    <property type="match status" value="1"/>
</dbReference>
<dbReference type="GO" id="GO:0008235">
    <property type="term" value="F:metalloexopeptidase activity"/>
    <property type="evidence" value="ECO:0007669"/>
    <property type="project" value="InterPro"/>
</dbReference>
<dbReference type="GO" id="GO:0006508">
    <property type="term" value="P:proteolysis"/>
    <property type="evidence" value="ECO:0007669"/>
    <property type="project" value="InterPro"/>
</dbReference>
<evidence type="ECO:0000259" key="2">
    <source>
        <dbReference type="Pfam" id="PF04389"/>
    </source>
</evidence>
<dbReference type="EMBL" id="JAACAK010000028">
    <property type="protein sequence ID" value="NIR74196.1"/>
    <property type="molecule type" value="Genomic_DNA"/>
</dbReference>
<organism evidence="3 4">
    <name type="scientific">Candidatus Kutchimonas denitrificans</name>
    <dbReference type="NCBI Taxonomy" id="3056748"/>
    <lineage>
        <taxon>Bacteria</taxon>
        <taxon>Pseudomonadati</taxon>
        <taxon>Gemmatimonadota</taxon>
        <taxon>Gemmatimonadia</taxon>
        <taxon>Candidatus Palauibacterales</taxon>
        <taxon>Candidatus Palauibacteraceae</taxon>
        <taxon>Candidatus Kutchimonas</taxon>
    </lineage>
</organism>
<dbReference type="SUPFAM" id="SSF53187">
    <property type="entry name" value="Zn-dependent exopeptidases"/>
    <property type="match status" value="1"/>
</dbReference>
<evidence type="ECO:0000256" key="1">
    <source>
        <dbReference type="ARBA" id="ARBA00022801"/>
    </source>
</evidence>
<name>A0AAE4Z8M8_9BACT</name>
<dbReference type="PANTHER" id="PTHR12147">
    <property type="entry name" value="METALLOPEPTIDASE M28 FAMILY MEMBER"/>
    <property type="match status" value="1"/>
</dbReference>
<sequence>MDIDGLLVGVDPQRLERTVRALEGPRHPRTAPKALGEAEALVEAELTAAGLSVERQPFDSGGRTHHNVVGTLPGRRPDRPWLLVGAHFDTVTSTPGADDNASGIAVLLETARLFSRSQPERTVQFVGFNLEEPQDALGRYRVGSARFAKRARKEGRRYAGALVLEMVGYTDRRSGTQQVPPLVFKRVPDSGTFLAAVGDGRSRRLLREFEAATRKHVPELTLVPYRTWLRGWLLPLTRLSDNASFWDRRYPALMITDTAFLRNPHYHQITDSADTLDYEFMARVTRAVLASLAELAENR</sequence>
<accession>A0AAE4Z8M8</accession>
<comment type="caution">
    <text evidence="3">The sequence shown here is derived from an EMBL/GenBank/DDBJ whole genome shotgun (WGS) entry which is preliminary data.</text>
</comment>
<protein>
    <submittedName>
        <fullName evidence="3">M28 family peptidase</fullName>
    </submittedName>
</protein>
<dbReference type="InterPro" id="IPR007484">
    <property type="entry name" value="Peptidase_M28"/>
</dbReference>
<keyword evidence="1" id="KW-0378">Hydrolase</keyword>
<gene>
    <name evidence="3" type="ORF">GWO12_03655</name>
</gene>
<dbReference type="AlphaFoldDB" id="A0AAE4Z8M8"/>
<dbReference type="PANTHER" id="PTHR12147:SF26">
    <property type="entry name" value="PEPTIDASE M28 DOMAIN-CONTAINING PROTEIN"/>
    <property type="match status" value="1"/>
</dbReference>